<gene>
    <name evidence="1" type="ORF">DLV22_13860</name>
</gene>
<dbReference type="Proteomes" id="UP000864586">
    <property type="component" value="Unassembled WGS sequence"/>
</dbReference>
<dbReference type="EMBL" id="AAVUMO010000034">
    <property type="protein sequence ID" value="EGE3745759.1"/>
    <property type="molecule type" value="Genomic_DNA"/>
</dbReference>
<keyword evidence="1" id="KW-0808">Transferase</keyword>
<proteinExistence type="predicted"/>
<dbReference type="GO" id="GO:0016301">
    <property type="term" value="F:kinase activity"/>
    <property type="evidence" value="ECO:0007669"/>
    <property type="project" value="UniProtKB-KW"/>
</dbReference>
<evidence type="ECO:0000313" key="1">
    <source>
        <dbReference type="EMBL" id="EGE3745759.1"/>
    </source>
</evidence>
<feature type="non-terminal residue" evidence="1">
    <location>
        <position position="1"/>
    </location>
</feature>
<dbReference type="AlphaFoldDB" id="A0A8H9E028"/>
<organism evidence="1">
    <name type="scientific">Shigella boydii</name>
    <dbReference type="NCBI Taxonomy" id="621"/>
    <lineage>
        <taxon>Bacteria</taxon>
        <taxon>Pseudomonadati</taxon>
        <taxon>Pseudomonadota</taxon>
        <taxon>Gammaproteobacteria</taxon>
        <taxon>Enterobacterales</taxon>
        <taxon>Enterobacteriaceae</taxon>
        <taxon>Shigella</taxon>
    </lineage>
</organism>
<accession>A0A8H9E028</accession>
<keyword evidence="1" id="KW-0418">Kinase</keyword>
<sequence length="34" mass="3675">QGCSSMALACEYTNNPELSIANVRSLVENTECLN</sequence>
<protein>
    <submittedName>
        <fullName evidence="1">Pseudouridine kinase</fullName>
    </submittedName>
</protein>
<reference evidence="1" key="1">
    <citation type="submission" date="2018-05" db="EMBL/GenBank/DDBJ databases">
        <authorList>
            <person name="Ashton P.M."/>
            <person name="Dallman T."/>
            <person name="Nair S."/>
            <person name="De Pinna E."/>
            <person name="Peters T."/>
            <person name="Grant K."/>
        </authorList>
    </citation>
    <scope>NUCLEOTIDE SEQUENCE</scope>
    <source>
        <strain evidence="1">287711</strain>
    </source>
</reference>
<name>A0A8H9E028_SHIBO</name>
<comment type="caution">
    <text evidence="1">The sequence shown here is derived from an EMBL/GenBank/DDBJ whole genome shotgun (WGS) entry which is preliminary data.</text>
</comment>